<comment type="caution">
    <text evidence="3">The sequence shown here is derived from an EMBL/GenBank/DDBJ whole genome shotgun (WGS) entry which is preliminary data.</text>
</comment>
<evidence type="ECO:0000313" key="3">
    <source>
        <dbReference type="EMBL" id="KAK7844547.1"/>
    </source>
</evidence>
<proteinExistence type="predicted"/>
<accession>A0AAW0KYX1</accession>
<gene>
    <name evidence="3" type="ORF">CFP56_010736</name>
</gene>
<organism evidence="3 4">
    <name type="scientific">Quercus suber</name>
    <name type="common">Cork oak</name>
    <dbReference type="NCBI Taxonomy" id="58331"/>
    <lineage>
        <taxon>Eukaryota</taxon>
        <taxon>Viridiplantae</taxon>
        <taxon>Streptophyta</taxon>
        <taxon>Embryophyta</taxon>
        <taxon>Tracheophyta</taxon>
        <taxon>Spermatophyta</taxon>
        <taxon>Magnoliopsida</taxon>
        <taxon>eudicotyledons</taxon>
        <taxon>Gunneridae</taxon>
        <taxon>Pentapetalae</taxon>
        <taxon>rosids</taxon>
        <taxon>fabids</taxon>
        <taxon>Fagales</taxon>
        <taxon>Fagaceae</taxon>
        <taxon>Quercus</taxon>
    </lineage>
</organism>
<dbReference type="EMBL" id="PKMF04000183">
    <property type="protein sequence ID" value="KAK7844547.1"/>
    <property type="molecule type" value="Genomic_DNA"/>
</dbReference>
<protein>
    <submittedName>
        <fullName evidence="3">Uncharacterized protein</fullName>
    </submittedName>
</protein>
<evidence type="ECO:0000256" key="2">
    <source>
        <dbReference type="SAM" id="SignalP"/>
    </source>
</evidence>
<feature type="signal peptide" evidence="2">
    <location>
        <begin position="1"/>
        <end position="19"/>
    </location>
</feature>
<keyword evidence="2" id="KW-0732">Signal</keyword>
<dbReference type="Proteomes" id="UP000237347">
    <property type="component" value="Unassembled WGS sequence"/>
</dbReference>
<sequence>MTQMLEMVGLPWFLITLSNFSLPSNLELPTETPNNGFDSNLGGGKYLGFDSIFHSDGYNLVSSSITGELQPPAIPDDTRHDSSPSYLRLPMDMTSDPT</sequence>
<dbReference type="AlphaFoldDB" id="A0AAW0KYX1"/>
<keyword evidence="4" id="KW-1185">Reference proteome</keyword>
<evidence type="ECO:0000256" key="1">
    <source>
        <dbReference type="SAM" id="MobiDB-lite"/>
    </source>
</evidence>
<reference evidence="3 4" key="1">
    <citation type="journal article" date="2018" name="Sci. Data">
        <title>The draft genome sequence of cork oak.</title>
        <authorList>
            <person name="Ramos A.M."/>
            <person name="Usie A."/>
            <person name="Barbosa P."/>
            <person name="Barros P.M."/>
            <person name="Capote T."/>
            <person name="Chaves I."/>
            <person name="Simoes F."/>
            <person name="Abreu I."/>
            <person name="Carrasquinho I."/>
            <person name="Faro C."/>
            <person name="Guimaraes J.B."/>
            <person name="Mendonca D."/>
            <person name="Nobrega F."/>
            <person name="Rodrigues L."/>
            <person name="Saibo N.J.M."/>
            <person name="Varela M.C."/>
            <person name="Egas C."/>
            <person name="Matos J."/>
            <person name="Miguel C.M."/>
            <person name="Oliveira M.M."/>
            <person name="Ricardo C.P."/>
            <person name="Goncalves S."/>
        </authorList>
    </citation>
    <scope>NUCLEOTIDE SEQUENCE [LARGE SCALE GENOMIC DNA]</scope>
    <source>
        <strain evidence="4">cv. HL8</strain>
    </source>
</reference>
<name>A0AAW0KYX1_QUESU</name>
<feature type="chain" id="PRO_5043866748" evidence="2">
    <location>
        <begin position="20"/>
        <end position="98"/>
    </location>
</feature>
<feature type="region of interest" description="Disordered" evidence="1">
    <location>
        <begin position="69"/>
        <end position="98"/>
    </location>
</feature>
<evidence type="ECO:0000313" key="4">
    <source>
        <dbReference type="Proteomes" id="UP000237347"/>
    </source>
</evidence>